<dbReference type="AlphaFoldDB" id="A0A9R1V2D6"/>
<keyword evidence="4" id="KW-0433">Leucine-rich repeat</keyword>
<keyword evidence="17" id="KW-1185">Reference proteome</keyword>
<proteinExistence type="inferred from homology"/>
<dbReference type="FunFam" id="3.80.10.10:FF:000095">
    <property type="entry name" value="LRR receptor-like serine/threonine-protein kinase GSO1"/>
    <property type="match status" value="2"/>
</dbReference>
<dbReference type="GO" id="GO:0051707">
    <property type="term" value="P:response to other organism"/>
    <property type="evidence" value="ECO:0007669"/>
    <property type="project" value="UniProtKB-ARBA"/>
</dbReference>
<reference evidence="16 17" key="1">
    <citation type="journal article" date="2017" name="Nat. Commun.">
        <title>Genome assembly with in vitro proximity ligation data and whole-genome triplication in lettuce.</title>
        <authorList>
            <person name="Reyes-Chin-Wo S."/>
            <person name="Wang Z."/>
            <person name="Yang X."/>
            <person name="Kozik A."/>
            <person name="Arikit S."/>
            <person name="Song C."/>
            <person name="Xia L."/>
            <person name="Froenicke L."/>
            <person name="Lavelle D.O."/>
            <person name="Truco M.J."/>
            <person name="Xia R."/>
            <person name="Zhu S."/>
            <person name="Xu C."/>
            <person name="Xu H."/>
            <person name="Xu X."/>
            <person name="Cox K."/>
            <person name="Korf I."/>
            <person name="Meyers B.C."/>
            <person name="Michelmore R.W."/>
        </authorList>
    </citation>
    <scope>NUCLEOTIDE SEQUENCE [LARGE SCALE GENOMIC DNA]</scope>
    <source>
        <strain evidence="17">cv. Salinas</strain>
        <tissue evidence="16">Seedlings</tissue>
    </source>
</reference>
<evidence type="ECO:0008006" key="18">
    <source>
        <dbReference type="Google" id="ProtNLM"/>
    </source>
</evidence>
<dbReference type="GO" id="GO:0005886">
    <property type="term" value="C:plasma membrane"/>
    <property type="evidence" value="ECO:0007669"/>
    <property type="project" value="UniProtKB-SubCell"/>
</dbReference>
<evidence type="ECO:0000256" key="2">
    <source>
        <dbReference type="ARBA" id="ARBA00009592"/>
    </source>
</evidence>
<evidence type="ECO:0000256" key="6">
    <source>
        <dbReference type="ARBA" id="ARBA00022729"/>
    </source>
</evidence>
<dbReference type="SMART" id="SM00369">
    <property type="entry name" value="LRR_TYP"/>
    <property type="match status" value="11"/>
</dbReference>
<dbReference type="FunFam" id="3.80.10.10:FF:000383">
    <property type="entry name" value="Leucine-rich repeat receptor protein kinase EMS1"/>
    <property type="match status" value="1"/>
</dbReference>
<dbReference type="Gene3D" id="3.80.10.10">
    <property type="entry name" value="Ribonuclease Inhibitor"/>
    <property type="match status" value="5"/>
</dbReference>
<dbReference type="InterPro" id="IPR003591">
    <property type="entry name" value="Leu-rich_rpt_typical-subtyp"/>
</dbReference>
<evidence type="ECO:0000256" key="9">
    <source>
        <dbReference type="ARBA" id="ARBA00023136"/>
    </source>
</evidence>
<evidence type="ECO:0000256" key="3">
    <source>
        <dbReference type="ARBA" id="ARBA00022475"/>
    </source>
</evidence>
<dbReference type="PROSITE" id="PS51450">
    <property type="entry name" value="LRR"/>
    <property type="match status" value="1"/>
</dbReference>
<evidence type="ECO:0000256" key="7">
    <source>
        <dbReference type="ARBA" id="ARBA00022737"/>
    </source>
</evidence>
<dbReference type="EMBL" id="NBSK02000007">
    <property type="protein sequence ID" value="KAJ0198301.1"/>
    <property type="molecule type" value="Genomic_DNA"/>
</dbReference>
<protein>
    <recommendedName>
        <fullName evidence="18">Leucine-rich repeat-containing N-terminal plant-type domain-containing protein</fullName>
    </recommendedName>
</protein>
<dbReference type="SUPFAM" id="SSF52058">
    <property type="entry name" value="L domain-like"/>
    <property type="match status" value="2"/>
</dbReference>
<keyword evidence="3" id="KW-1003">Cell membrane</keyword>
<organism evidence="16 17">
    <name type="scientific">Lactuca sativa</name>
    <name type="common">Garden lettuce</name>
    <dbReference type="NCBI Taxonomy" id="4236"/>
    <lineage>
        <taxon>Eukaryota</taxon>
        <taxon>Viridiplantae</taxon>
        <taxon>Streptophyta</taxon>
        <taxon>Embryophyta</taxon>
        <taxon>Tracheophyta</taxon>
        <taxon>Spermatophyta</taxon>
        <taxon>Magnoliopsida</taxon>
        <taxon>eudicotyledons</taxon>
        <taxon>Gunneridae</taxon>
        <taxon>Pentapetalae</taxon>
        <taxon>asterids</taxon>
        <taxon>campanulids</taxon>
        <taxon>Asterales</taxon>
        <taxon>Asteraceae</taxon>
        <taxon>Cichorioideae</taxon>
        <taxon>Cichorieae</taxon>
        <taxon>Lactucinae</taxon>
        <taxon>Lactuca</taxon>
    </lineage>
</organism>
<keyword evidence="5" id="KW-0812">Transmembrane</keyword>
<comment type="subcellular location">
    <subcellularLocation>
        <location evidence="1">Cell membrane</location>
        <topology evidence="1">Single-pass type I membrane protein</topology>
    </subcellularLocation>
</comment>
<dbReference type="Pfam" id="PF23598">
    <property type="entry name" value="LRR_14"/>
    <property type="match status" value="1"/>
</dbReference>
<dbReference type="FunFam" id="3.80.10.10:FF:000111">
    <property type="entry name" value="LRR receptor-like serine/threonine-protein kinase ERECTA"/>
    <property type="match status" value="1"/>
</dbReference>
<dbReference type="PRINTS" id="PR00019">
    <property type="entry name" value="LEURICHRPT"/>
</dbReference>
<dbReference type="Pfam" id="PF13855">
    <property type="entry name" value="LRR_8"/>
    <property type="match status" value="1"/>
</dbReference>
<dbReference type="InterPro" id="IPR055414">
    <property type="entry name" value="LRR_R13L4/SHOC2-like"/>
</dbReference>
<keyword evidence="11" id="KW-0325">Glycoprotein</keyword>
<gene>
    <name evidence="16" type="ORF">LSAT_V11C700381170</name>
</gene>
<evidence type="ECO:0000256" key="12">
    <source>
        <dbReference type="SAM" id="MobiDB-lite"/>
    </source>
</evidence>
<dbReference type="InterPro" id="IPR013210">
    <property type="entry name" value="LRR_N_plant-typ"/>
</dbReference>
<dbReference type="SUPFAM" id="SSF52047">
    <property type="entry name" value="RNI-like"/>
    <property type="match status" value="1"/>
</dbReference>
<feature type="domain" description="Leucine-rich repeat-containing N-terminal plant-type" evidence="14">
    <location>
        <begin position="36"/>
        <end position="83"/>
    </location>
</feature>
<evidence type="ECO:0000313" key="17">
    <source>
        <dbReference type="Proteomes" id="UP000235145"/>
    </source>
</evidence>
<feature type="domain" description="Disease resistance R13L4/SHOC-2-like LRR" evidence="15">
    <location>
        <begin position="420"/>
        <end position="635"/>
    </location>
</feature>
<dbReference type="GO" id="GO:0006952">
    <property type="term" value="P:defense response"/>
    <property type="evidence" value="ECO:0007669"/>
    <property type="project" value="UniProtKB-ARBA"/>
</dbReference>
<evidence type="ECO:0000313" key="16">
    <source>
        <dbReference type="EMBL" id="KAJ0198301.1"/>
    </source>
</evidence>
<feature type="signal peptide" evidence="13">
    <location>
        <begin position="1"/>
        <end position="22"/>
    </location>
</feature>
<dbReference type="Pfam" id="PF08263">
    <property type="entry name" value="LRRNT_2"/>
    <property type="match status" value="1"/>
</dbReference>
<evidence type="ECO:0000256" key="5">
    <source>
        <dbReference type="ARBA" id="ARBA00022692"/>
    </source>
</evidence>
<sequence>MAKLLHFFMLTLVLYVPQSILANEFSSSTQSLRHSDECSILFQFKEDMSINQSASSDPHAYPKVASWKLNKSDCCFWDGVECSEKSSGHVIGLDLSSSFLYGPINSNNSLFNLIHLRTLNLADNDFQFSQIPSRIGGLLHLANLNLSYSLFGGQIPNEITQLTQLISLDLTGNPLKLQALSFKNLVQNITDTLRELILSGVNIDSEVPVILTNTSSITSLVLRDCGLRGEFPTGIFHLPMLQHLDMSGNHDLFGYLPKFHANSQLTNLNLAETNFHGMLPRSIGNLIHLNQLDVSGCNFSGPLPGSISNLTQLTLLRLDYNRFWGRIPSLVSLSKLTYLILSSNEFDGRNLSEWVGKLPNLLHLDLRLNNLSCEIPSSIGNQTQLRRLYLNYNNMVGEIPSSLANLTRLTDLILGFNDFTGRIPSLESLSNLNVLYLSLNNFDRWKLPDWIGKLNKLTYLQLVAVNLYGEIPSSIFNLTQVEDLLLSSNQMEGRVPPFPSTMTKLTSLILQKNQLKGPIPRSLLNLQNLEAIVLNDNNINTTVEVDIFLGLRNLKLLTLGGNRITLSVMTNITSDMLPKFEILKLESCYMKVFPDFLRFQDQLQEVYLDDNEIDGLIPEWMGNVSKESLQTLSLSKNSLIGFEQHWPVLPWVGLRLLDLSHNMLHGSIPVPSSTTMNYLVSNNKLSGKIPPSICDLHSLQLLDLSFNNISGSIPPCLEKLNSSLLVLNLRGNTLQGTIPNAFKNRSKLLMMNLSENQLEGQIPRSLENCASLQILDLGNNRMEDLFPFWLGALSDLQVLILRFNKFHGALKIPSKSNSTFSKLRIINLSFNSFSGDLPHQLFQDWSAMKETEQNAAYMEANVDIFGTKYYFWLGNYSYSMNMTNKGVKTEYEKVLNIFIAVDLSSNKFGGKIPEAINTLSNLRLLNLSNNELSGTIPSFMGNLRNLESLDLSRNKFSGSIPQELVQLNFLSFFNVSFNKLIGPIPQGGQFSFQNMSYMGNSALCGEPLSKDCGDPKALEHPTISSAEATWSDLPSGVDWVFMVSGVASGLVIGILFGGHLTREPEDVVEVRKDKMAPVAIYQGIPEDMLLSLAEKQTTMEASKTLKIMYTGADRVKTTRVQTLKAEYEVLSVKEMETVDEFAMKINSIIASTTEQFAYIDKMIVEEVVGRLKAHEERICGHSEVEEKKLLLTHQEWSERNKKQREEYSKSSHRSYHSSPSNQRGRGRSHGRWNNYSNRGRSHGRGVVAQQRQGNRGSWEKKEDRSRGEEGDPRSLRNFRR</sequence>
<accession>A0A9R1V2D6</accession>
<evidence type="ECO:0000256" key="13">
    <source>
        <dbReference type="SAM" id="SignalP"/>
    </source>
</evidence>
<dbReference type="InterPro" id="IPR032675">
    <property type="entry name" value="LRR_dom_sf"/>
</dbReference>
<evidence type="ECO:0000256" key="8">
    <source>
        <dbReference type="ARBA" id="ARBA00022989"/>
    </source>
</evidence>
<feature type="compositionally biased region" description="Basic and acidic residues" evidence="12">
    <location>
        <begin position="1197"/>
        <end position="1209"/>
    </location>
</feature>
<feature type="chain" id="PRO_5040175591" description="Leucine-rich repeat-containing N-terminal plant-type domain-containing protein" evidence="13">
    <location>
        <begin position="23"/>
        <end position="1280"/>
    </location>
</feature>
<dbReference type="InterPro" id="IPR001611">
    <property type="entry name" value="Leu-rich_rpt"/>
</dbReference>
<evidence type="ECO:0000259" key="14">
    <source>
        <dbReference type="Pfam" id="PF08263"/>
    </source>
</evidence>
<dbReference type="SMART" id="SM00365">
    <property type="entry name" value="LRR_SD22"/>
    <property type="match status" value="6"/>
</dbReference>
<keyword evidence="8" id="KW-1133">Transmembrane helix</keyword>
<dbReference type="Pfam" id="PF00560">
    <property type="entry name" value="LRR_1"/>
    <property type="match status" value="5"/>
</dbReference>
<evidence type="ECO:0000256" key="10">
    <source>
        <dbReference type="ARBA" id="ARBA00023170"/>
    </source>
</evidence>
<dbReference type="Proteomes" id="UP000235145">
    <property type="component" value="Unassembled WGS sequence"/>
</dbReference>
<evidence type="ECO:0000256" key="11">
    <source>
        <dbReference type="ARBA" id="ARBA00023180"/>
    </source>
</evidence>
<feature type="region of interest" description="Disordered" evidence="12">
    <location>
        <begin position="1197"/>
        <end position="1280"/>
    </location>
</feature>
<dbReference type="PANTHER" id="PTHR48052">
    <property type="entry name" value="UNNAMED PRODUCT"/>
    <property type="match status" value="1"/>
</dbReference>
<feature type="compositionally biased region" description="Basic and acidic residues" evidence="12">
    <location>
        <begin position="1257"/>
        <end position="1274"/>
    </location>
</feature>
<comment type="caution">
    <text evidence="16">The sequence shown here is derived from an EMBL/GenBank/DDBJ whole genome shotgun (WGS) entry which is preliminary data.</text>
</comment>
<evidence type="ECO:0000256" key="4">
    <source>
        <dbReference type="ARBA" id="ARBA00022614"/>
    </source>
</evidence>
<keyword evidence="6 13" id="KW-0732">Signal</keyword>
<comment type="similarity">
    <text evidence="2">Belongs to the RLP family.</text>
</comment>
<keyword evidence="7" id="KW-0677">Repeat</keyword>
<keyword evidence="9" id="KW-0472">Membrane</keyword>
<dbReference type="PANTHER" id="PTHR48052:SF8">
    <property type="entry name" value="LRR RECEPTOR-LIKE SERINE_THREONINE-PROTEIN KINASE FLS2"/>
    <property type="match status" value="1"/>
</dbReference>
<evidence type="ECO:0000256" key="1">
    <source>
        <dbReference type="ARBA" id="ARBA00004251"/>
    </source>
</evidence>
<evidence type="ECO:0000259" key="15">
    <source>
        <dbReference type="Pfam" id="PF23598"/>
    </source>
</evidence>
<keyword evidence="10" id="KW-0675">Receptor</keyword>
<name>A0A9R1V2D6_LACSA</name>